<reference evidence="3" key="2">
    <citation type="submission" date="2020-09" db="EMBL/GenBank/DDBJ databases">
        <authorList>
            <person name="Sun Q."/>
            <person name="Zhou Y."/>
        </authorList>
    </citation>
    <scope>NUCLEOTIDE SEQUENCE</scope>
    <source>
        <strain evidence="3">CGMCC 4.7308</strain>
    </source>
</reference>
<dbReference type="PROSITE" id="PS50987">
    <property type="entry name" value="HTH_ARSR_2"/>
    <property type="match status" value="1"/>
</dbReference>
<reference evidence="3" key="1">
    <citation type="journal article" date="2014" name="Int. J. Syst. Evol. Microbiol.">
        <title>Complete genome sequence of Corynebacterium casei LMG S-19264T (=DSM 44701T), isolated from a smear-ripened cheese.</title>
        <authorList>
            <consortium name="US DOE Joint Genome Institute (JGI-PGF)"/>
            <person name="Walter F."/>
            <person name="Albersmeier A."/>
            <person name="Kalinowski J."/>
            <person name="Ruckert C."/>
        </authorList>
    </citation>
    <scope>NUCLEOTIDE SEQUENCE</scope>
    <source>
        <strain evidence="3">CGMCC 4.7308</strain>
    </source>
</reference>
<feature type="domain" description="HTH arsR-type" evidence="2">
    <location>
        <begin position="1"/>
        <end position="88"/>
    </location>
</feature>
<gene>
    <name evidence="3" type="ORF">GCM10011594_06570</name>
</gene>
<evidence type="ECO:0000259" key="2">
    <source>
        <dbReference type="PROSITE" id="PS50987"/>
    </source>
</evidence>
<dbReference type="Gene3D" id="1.10.10.10">
    <property type="entry name" value="Winged helix-like DNA-binding domain superfamily/Winged helix DNA-binding domain"/>
    <property type="match status" value="1"/>
</dbReference>
<dbReference type="InterPro" id="IPR001845">
    <property type="entry name" value="HTH_ArsR_DNA-bd_dom"/>
</dbReference>
<proteinExistence type="predicted"/>
<dbReference type="NCBIfam" id="NF033788">
    <property type="entry name" value="HTH_metalloreg"/>
    <property type="match status" value="1"/>
</dbReference>
<dbReference type="Pfam" id="PF12840">
    <property type="entry name" value="HTH_20"/>
    <property type="match status" value="1"/>
</dbReference>
<dbReference type="AlphaFoldDB" id="A0A917WB92"/>
<feature type="compositionally biased region" description="Basic and acidic residues" evidence="1">
    <location>
        <begin position="108"/>
        <end position="118"/>
    </location>
</feature>
<dbReference type="PRINTS" id="PR00778">
    <property type="entry name" value="HTHARSR"/>
</dbReference>
<sequence length="118" mass="13344">MLDLRFRALADAGRRQMLDRLVDGPATVSQLAAPLRMTLAAVVQHVQVLESSGLVRTRKTGRVRTCSIDADALRATEQWLADRRTTWERRLDRLGTVLDEQPRPTSTTRHDREQGPLT</sequence>
<evidence type="ECO:0000256" key="1">
    <source>
        <dbReference type="SAM" id="MobiDB-lite"/>
    </source>
</evidence>
<protein>
    <submittedName>
        <fullName evidence="3">Transcriptional regulator</fullName>
    </submittedName>
</protein>
<dbReference type="SUPFAM" id="SSF46785">
    <property type="entry name" value="Winged helix' DNA-binding domain"/>
    <property type="match status" value="1"/>
</dbReference>
<dbReference type="SMART" id="SM00418">
    <property type="entry name" value="HTH_ARSR"/>
    <property type="match status" value="1"/>
</dbReference>
<dbReference type="GO" id="GO:0003700">
    <property type="term" value="F:DNA-binding transcription factor activity"/>
    <property type="evidence" value="ECO:0007669"/>
    <property type="project" value="InterPro"/>
</dbReference>
<dbReference type="PANTHER" id="PTHR38600:SF2">
    <property type="entry name" value="SLL0088 PROTEIN"/>
    <property type="match status" value="1"/>
</dbReference>
<dbReference type="CDD" id="cd00090">
    <property type="entry name" value="HTH_ARSR"/>
    <property type="match status" value="1"/>
</dbReference>
<feature type="region of interest" description="Disordered" evidence="1">
    <location>
        <begin position="95"/>
        <end position="118"/>
    </location>
</feature>
<dbReference type="PANTHER" id="PTHR38600">
    <property type="entry name" value="TRANSCRIPTIONAL REGULATORY PROTEIN"/>
    <property type="match status" value="1"/>
</dbReference>
<dbReference type="InterPro" id="IPR036388">
    <property type="entry name" value="WH-like_DNA-bd_sf"/>
</dbReference>
<comment type="caution">
    <text evidence="3">The sequence shown here is derived from an EMBL/GenBank/DDBJ whole genome shotgun (WGS) entry which is preliminary data.</text>
</comment>
<name>A0A917WB92_9ACTN</name>
<dbReference type="InterPro" id="IPR011991">
    <property type="entry name" value="ArsR-like_HTH"/>
</dbReference>
<evidence type="ECO:0000313" key="4">
    <source>
        <dbReference type="Proteomes" id="UP000655208"/>
    </source>
</evidence>
<organism evidence="3 4">
    <name type="scientific">Nakamurella endophytica</name>
    <dbReference type="NCBI Taxonomy" id="1748367"/>
    <lineage>
        <taxon>Bacteria</taxon>
        <taxon>Bacillati</taxon>
        <taxon>Actinomycetota</taxon>
        <taxon>Actinomycetes</taxon>
        <taxon>Nakamurellales</taxon>
        <taxon>Nakamurellaceae</taxon>
        <taxon>Nakamurella</taxon>
    </lineage>
</organism>
<dbReference type="Proteomes" id="UP000655208">
    <property type="component" value="Unassembled WGS sequence"/>
</dbReference>
<accession>A0A917WB92</accession>
<dbReference type="InterPro" id="IPR036390">
    <property type="entry name" value="WH_DNA-bd_sf"/>
</dbReference>
<keyword evidence="4" id="KW-1185">Reference proteome</keyword>
<evidence type="ECO:0000313" key="3">
    <source>
        <dbReference type="EMBL" id="GGL89626.1"/>
    </source>
</evidence>
<dbReference type="EMBL" id="BMNA01000001">
    <property type="protein sequence ID" value="GGL89626.1"/>
    <property type="molecule type" value="Genomic_DNA"/>
</dbReference>